<evidence type="ECO:0000313" key="2">
    <source>
        <dbReference type="Proteomes" id="UP000178417"/>
    </source>
</evidence>
<name>A0A1F4SSY8_UNCSA</name>
<dbReference type="AlphaFoldDB" id="A0A1F4SSY8"/>
<organism evidence="1 2">
    <name type="scientific">candidate division WOR-1 bacterium RIFOXYB2_FULL_37_13</name>
    <dbReference type="NCBI Taxonomy" id="1802579"/>
    <lineage>
        <taxon>Bacteria</taxon>
        <taxon>Bacillati</taxon>
        <taxon>Saganbacteria</taxon>
    </lineage>
</organism>
<evidence type="ECO:0000313" key="1">
    <source>
        <dbReference type="EMBL" id="OGC23529.1"/>
    </source>
</evidence>
<dbReference type="Proteomes" id="UP000178417">
    <property type="component" value="Unassembled WGS sequence"/>
</dbReference>
<evidence type="ECO:0008006" key="3">
    <source>
        <dbReference type="Google" id="ProtNLM"/>
    </source>
</evidence>
<comment type="caution">
    <text evidence="1">The sequence shown here is derived from an EMBL/GenBank/DDBJ whole genome shotgun (WGS) entry which is preliminary data.</text>
</comment>
<accession>A0A1F4SSY8</accession>
<proteinExistence type="predicted"/>
<sequence length="205" mass="24212">MKYIDFVAKIDSPVFTRQEIKLLSLKVFDWQLSLWKKSGYILKIRNGVYAFSGRLKEISGEELAQKIYSPSYLSYEKALSYYGFIPEMVYAFTLATPKTTRTFDNKFGRFIYHNIKKNLFFGYVQIKEGNEPYLVADPQKALIDFLYLKKSKIKNKEDVLSFRFNWKEIKKKVDIGKLKKYLELFNNKKLGEIMKIFFEAGDFNA</sequence>
<gene>
    <name evidence="1" type="ORF">A2310_02885</name>
</gene>
<dbReference type="EMBL" id="MEUB01000017">
    <property type="protein sequence ID" value="OGC23529.1"/>
    <property type="molecule type" value="Genomic_DNA"/>
</dbReference>
<dbReference type="STRING" id="1802579.A2310_02885"/>
<reference evidence="1 2" key="1">
    <citation type="journal article" date="2016" name="Nat. Commun.">
        <title>Thousands of microbial genomes shed light on interconnected biogeochemical processes in an aquifer system.</title>
        <authorList>
            <person name="Anantharaman K."/>
            <person name="Brown C.T."/>
            <person name="Hug L.A."/>
            <person name="Sharon I."/>
            <person name="Castelle C.J."/>
            <person name="Probst A.J."/>
            <person name="Thomas B.C."/>
            <person name="Singh A."/>
            <person name="Wilkins M.J."/>
            <person name="Karaoz U."/>
            <person name="Brodie E.L."/>
            <person name="Williams K.H."/>
            <person name="Hubbard S.S."/>
            <person name="Banfield J.F."/>
        </authorList>
    </citation>
    <scope>NUCLEOTIDE SEQUENCE [LARGE SCALE GENOMIC DNA]</scope>
</reference>
<protein>
    <recommendedName>
        <fullName evidence="3">AbiEi antitoxin C-terminal domain-containing protein</fullName>
    </recommendedName>
</protein>